<evidence type="ECO:0000256" key="4">
    <source>
        <dbReference type="ARBA" id="ARBA00023027"/>
    </source>
</evidence>
<dbReference type="InterPro" id="IPR006139">
    <property type="entry name" value="D-isomer_2_OHA_DH_cat_dom"/>
</dbReference>
<dbReference type="Pfam" id="PF00389">
    <property type="entry name" value="2-Hacid_dh"/>
    <property type="match status" value="1"/>
</dbReference>
<dbReference type="GO" id="GO:0005829">
    <property type="term" value="C:cytosol"/>
    <property type="evidence" value="ECO:0007669"/>
    <property type="project" value="TreeGrafter"/>
</dbReference>
<keyword evidence="9" id="KW-1185">Reference proteome</keyword>
<dbReference type="Proteomes" id="UP000198832">
    <property type="component" value="Unassembled WGS sequence"/>
</dbReference>
<dbReference type="PANTHER" id="PTHR10996:SF178">
    <property type="entry name" value="2-HYDROXYACID DEHYDROGENASE YGL185C-RELATED"/>
    <property type="match status" value="1"/>
</dbReference>
<protein>
    <submittedName>
        <fullName evidence="8">Lactate dehydrogenase</fullName>
    </submittedName>
</protein>
<evidence type="ECO:0000256" key="1">
    <source>
        <dbReference type="ARBA" id="ARBA00005854"/>
    </source>
</evidence>
<dbReference type="Pfam" id="PF02826">
    <property type="entry name" value="2-Hacid_dh_C"/>
    <property type="match status" value="1"/>
</dbReference>
<dbReference type="PROSITE" id="PS00065">
    <property type="entry name" value="D_2_HYDROXYACID_DH_1"/>
    <property type="match status" value="1"/>
</dbReference>
<dbReference type="Gene3D" id="3.40.50.720">
    <property type="entry name" value="NAD(P)-binding Rossmann-like Domain"/>
    <property type="match status" value="2"/>
</dbReference>
<evidence type="ECO:0000313" key="8">
    <source>
        <dbReference type="EMBL" id="SFC59308.1"/>
    </source>
</evidence>
<evidence type="ECO:0000259" key="7">
    <source>
        <dbReference type="Pfam" id="PF02826"/>
    </source>
</evidence>
<reference evidence="8 9" key="1">
    <citation type="submission" date="2016-10" db="EMBL/GenBank/DDBJ databases">
        <authorList>
            <person name="de Groot N.N."/>
        </authorList>
    </citation>
    <scope>NUCLEOTIDE SEQUENCE [LARGE SCALE GENOMIC DNA]</scope>
    <source>
        <strain evidence="8 9">CGMCC 1.7056</strain>
    </source>
</reference>
<dbReference type="STRING" id="574651.SAMN04487968_108116"/>
<dbReference type="RefSeq" id="WP_091124111.1">
    <property type="nucleotide sequence ID" value="NZ_FOLB01000008.1"/>
</dbReference>
<dbReference type="PANTHER" id="PTHR10996">
    <property type="entry name" value="2-HYDROXYACID DEHYDROGENASE-RELATED"/>
    <property type="match status" value="1"/>
</dbReference>
<feature type="domain" description="D-isomer specific 2-hydroxyacid dehydrogenase NAD-binding" evidence="7">
    <location>
        <begin position="114"/>
        <end position="287"/>
    </location>
</feature>
<sequence>MGADVPAASARVLRSGWFKPDLVARLDRDYGALAVPDDERRESFLATHADAEVLVVSGRTGAPGDMMRALPRLRAVINHGVGVERTDLAHAAAAGIQVANTPDVLTDCVADAAVAMLLDVMRGISAADRFVRRGAWASGESYPLTRKVTGARVGILGLGRIGRAIARRLEGFDVALSYHNRSARDDVPYRYADSVVELAREADLLVVAATGGAGTSRLVDRSVLDALGPHGFLVNIARASVVDEELMVAMLADGRLGGAALDVFEREPQVPEGLLALDNVVLLPHLGSGTVETREAIARSVLANLEAFLSTGAVLTPVRS</sequence>
<keyword evidence="4" id="KW-0520">NAD</keyword>
<dbReference type="GO" id="GO:0016618">
    <property type="term" value="F:hydroxypyruvate reductase [NAD(P)H] activity"/>
    <property type="evidence" value="ECO:0007669"/>
    <property type="project" value="TreeGrafter"/>
</dbReference>
<evidence type="ECO:0000256" key="2">
    <source>
        <dbReference type="ARBA" id="ARBA00022857"/>
    </source>
</evidence>
<keyword evidence="3 5" id="KW-0560">Oxidoreductase</keyword>
<gene>
    <name evidence="8" type="ORF">SAMN04487968_108116</name>
</gene>
<dbReference type="InterPro" id="IPR036291">
    <property type="entry name" value="NAD(P)-bd_dom_sf"/>
</dbReference>
<dbReference type="AlphaFoldDB" id="A0A1I1KKW7"/>
<evidence type="ECO:0000313" key="9">
    <source>
        <dbReference type="Proteomes" id="UP000198832"/>
    </source>
</evidence>
<evidence type="ECO:0000256" key="5">
    <source>
        <dbReference type="RuleBase" id="RU003719"/>
    </source>
</evidence>
<dbReference type="InterPro" id="IPR006140">
    <property type="entry name" value="D-isomer_DH_NAD-bd"/>
</dbReference>
<dbReference type="GO" id="GO:0051287">
    <property type="term" value="F:NAD binding"/>
    <property type="evidence" value="ECO:0007669"/>
    <property type="project" value="InterPro"/>
</dbReference>
<dbReference type="CDD" id="cd12156">
    <property type="entry name" value="HPPR"/>
    <property type="match status" value="1"/>
</dbReference>
<dbReference type="FunFam" id="3.40.50.720:FF:000213">
    <property type="entry name" value="Putative 2-hydroxyacid dehydrogenase"/>
    <property type="match status" value="1"/>
</dbReference>
<organism evidence="8 9">
    <name type="scientific">Nocardioides terrae</name>
    <dbReference type="NCBI Taxonomy" id="574651"/>
    <lineage>
        <taxon>Bacteria</taxon>
        <taxon>Bacillati</taxon>
        <taxon>Actinomycetota</taxon>
        <taxon>Actinomycetes</taxon>
        <taxon>Propionibacteriales</taxon>
        <taxon>Nocardioidaceae</taxon>
        <taxon>Nocardioides</taxon>
    </lineage>
</organism>
<dbReference type="OrthoDB" id="117809at2"/>
<proteinExistence type="inferred from homology"/>
<dbReference type="GO" id="GO:0030267">
    <property type="term" value="F:glyoxylate reductase (NADPH) activity"/>
    <property type="evidence" value="ECO:0007669"/>
    <property type="project" value="TreeGrafter"/>
</dbReference>
<feature type="domain" description="D-isomer specific 2-hydroxyacid dehydrogenase catalytic" evidence="6">
    <location>
        <begin position="20"/>
        <end position="318"/>
    </location>
</feature>
<dbReference type="InterPro" id="IPR050223">
    <property type="entry name" value="D-isomer_2-hydroxyacid_DH"/>
</dbReference>
<dbReference type="EMBL" id="FOLB01000008">
    <property type="protein sequence ID" value="SFC59308.1"/>
    <property type="molecule type" value="Genomic_DNA"/>
</dbReference>
<evidence type="ECO:0000259" key="6">
    <source>
        <dbReference type="Pfam" id="PF00389"/>
    </source>
</evidence>
<comment type="similarity">
    <text evidence="1 5">Belongs to the D-isomer specific 2-hydroxyacid dehydrogenase family.</text>
</comment>
<name>A0A1I1KKW7_9ACTN</name>
<dbReference type="InterPro" id="IPR029752">
    <property type="entry name" value="D-isomer_DH_CS1"/>
</dbReference>
<dbReference type="SUPFAM" id="SSF51735">
    <property type="entry name" value="NAD(P)-binding Rossmann-fold domains"/>
    <property type="match status" value="1"/>
</dbReference>
<dbReference type="SUPFAM" id="SSF52283">
    <property type="entry name" value="Formate/glycerate dehydrogenase catalytic domain-like"/>
    <property type="match status" value="1"/>
</dbReference>
<accession>A0A1I1KKW7</accession>
<keyword evidence="2" id="KW-0521">NADP</keyword>
<evidence type="ECO:0000256" key="3">
    <source>
        <dbReference type="ARBA" id="ARBA00023002"/>
    </source>
</evidence>